<accession>A0A7Z0J7U4</accession>
<sequence>MHPTPSRSFVVLSASVMAHPDRSASAHRVLAGLGLENARVAFDPEPDGPPSSLRSARLAYADAARYPGTHHLVLQDDVTFSEGFVESALSCLSHHPDSAVSFFVEWGSRTAFLARWAVFTGAAAVPVVNPYVPTQALALPRPLALDLARFLTEHTEHGEADDEAVRRFLRGRGVQALVMVPNLVEHEDLPSLTGNSGHGARHSVCFAPEGAAHDASVLDPPRLLPMVGWNVGRAVVVDLHHDVPATRRPTLDVLASWGATEPGLRAALDRAIGGRPYPAAPDLLFEAWITAVALGALQERHWPGTVRPLRGRLDEPSVARALATLVPGALRVFADPVALRLRADDLARLVLSAMEYGAAHCSPVP</sequence>
<reference evidence="1 2" key="1">
    <citation type="submission" date="2020-07" db="EMBL/GenBank/DDBJ databases">
        <title>Sequencing the genomes of 1000 actinobacteria strains.</title>
        <authorList>
            <person name="Klenk H.-P."/>
        </authorList>
    </citation>
    <scope>NUCLEOTIDE SEQUENCE [LARGE SCALE GENOMIC DNA]</scope>
    <source>
        <strain evidence="1 2">DSM 44442</strain>
    </source>
</reference>
<dbReference type="RefSeq" id="WP_179820179.1">
    <property type="nucleotide sequence ID" value="NZ_JACCFS010000001.1"/>
</dbReference>
<keyword evidence="2" id="KW-1185">Reference proteome</keyword>
<protein>
    <submittedName>
        <fullName evidence="1">Uncharacterized protein</fullName>
    </submittedName>
</protein>
<organism evidence="1 2">
    <name type="scientific">Nocardiopsis aegyptia</name>
    <dbReference type="NCBI Taxonomy" id="220378"/>
    <lineage>
        <taxon>Bacteria</taxon>
        <taxon>Bacillati</taxon>
        <taxon>Actinomycetota</taxon>
        <taxon>Actinomycetes</taxon>
        <taxon>Streptosporangiales</taxon>
        <taxon>Nocardiopsidaceae</taxon>
        <taxon>Nocardiopsis</taxon>
    </lineage>
</organism>
<dbReference type="AlphaFoldDB" id="A0A7Z0J7U4"/>
<evidence type="ECO:0000313" key="2">
    <source>
        <dbReference type="Proteomes" id="UP000572051"/>
    </source>
</evidence>
<proteinExistence type="predicted"/>
<gene>
    <name evidence="1" type="ORF">HNR10_000269</name>
</gene>
<dbReference type="EMBL" id="JACCFS010000001">
    <property type="protein sequence ID" value="NYJ32388.1"/>
    <property type="molecule type" value="Genomic_DNA"/>
</dbReference>
<dbReference type="Proteomes" id="UP000572051">
    <property type="component" value="Unassembled WGS sequence"/>
</dbReference>
<name>A0A7Z0J7U4_9ACTN</name>
<comment type="caution">
    <text evidence="1">The sequence shown here is derived from an EMBL/GenBank/DDBJ whole genome shotgun (WGS) entry which is preliminary data.</text>
</comment>
<evidence type="ECO:0000313" key="1">
    <source>
        <dbReference type="EMBL" id="NYJ32388.1"/>
    </source>
</evidence>